<feature type="compositionally biased region" description="Low complexity" evidence="3">
    <location>
        <begin position="304"/>
        <end position="316"/>
    </location>
</feature>
<dbReference type="Gene3D" id="6.10.140.1040">
    <property type="match status" value="1"/>
</dbReference>
<evidence type="ECO:0000256" key="1">
    <source>
        <dbReference type="ARBA" id="ARBA00004496"/>
    </source>
</evidence>
<dbReference type="EMBL" id="LKEB01000011">
    <property type="protein sequence ID" value="ROW14989.1"/>
    <property type="molecule type" value="Genomic_DNA"/>
</dbReference>
<dbReference type="PANTHER" id="PTHR12299:SF17">
    <property type="entry name" value="AT19571P-RELATED"/>
    <property type="match status" value="1"/>
</dbReference>
<comment type="caution">
    <text evidence="5">The sequence shown here is derived from an EMBL/GenBank/DDBJ whole genome shotgun (WGS) entry which is preliminary data.</text>
</comment>
<evidence type="ECO:0000313" key="6">
    <source>
        <dbReference type="Proteomes" id="UP000285146"/>
    </source>
</evidence>
<comment type="subcellular location">
    <subcellularLocation>
        <location evidence="1">Cytoplasm</location>
    </subcellularLocation>
</comment>
<dbReference type="STRING" id="1230097.A0A423XFL6"/>
<dbReference type="InterPro" id="IPR039764">
    <property type="entry name" value="HABP4/SERBP1-like"/>
</dbReference>
<dbReference type="InterPro" id="IPR019084">
    <property type="entry name" value="STM1-like_N"/>
</dbReference>
<sequence length="340" mass="35246">MSSSVVHQNLYDLLGNTEEGSDIPVAPVNTVTKTSQKTGKPNPDGTAPAKSAPANNGRSAPRGGFSANETGMDPTLLGLGPPLPFRDGGVGSGANRRKTTDEAPRGGARGGRGARARGGRGATHHRNADDRHTKNVAPGSEKQAAQSWGAAEGEAELKDEQAGDAIAQTEKKDAEAEDAEAEDKEPEVKQVTLEAYLAEQAEKKLALSNAQSVRKPVGDDKKWAGAKPLVKEDDEDFIPGGAGKKQRERERKQKLTVDYDGRWQETNTTTERPRGGRGGARGGADRGERRGGPRGGARGGPRGGPSAAPRGAPQAGPRGGRGGAAPINPNDASAFPALGK</sequence>
<dbReference type="SMART" id="SM01233">
    <property type="entry name" value="HABP4_PAI-RBP1"/>
    <property type="match status" value="1"/>
</dbReference>
<organism evidence="5 6">
    <name type="scientific">Cytospora leucostoma</name>
    <dbReference type="NCBI Taxonomy" id="1230097"/>
    <lineage>
        <taxon>Eukaryota</taxon>
        <taxon>Fungi</taxon>
        <taxon>Dikarya</taxon>
        <taxon>Ascomycota</taxon>
        <taxon>Pezizomycotina</taxon>
        <taxon>Sordariomycetes</taxon>
        <taxon>Sordariomycetidae</taxon>
        <taxon>Diaporthales</taxon>
        <taxon>Cytosporaceae</taxon>
        <taxon>Cytospora</taxon>
    </lineage>
</organism>
<evidence type="ECO:0000256" key="2">
    <source>
        <dbReference type="ARBA" id="ARBA00022490"/>
    </source>
</evidence>
<feature type="region of interest" description="Disordered" evidence="3">
    <location>
        <begin position="207"/>
        <end position="340"/>
    </location>
</feature>
<dbReference type="Pfam" id="PF09598">
    <property type="entry name" value="Stm1_N"/>
    <property type="match status" value="1"/>
</dbReference>
<dbReference type="PANTHER" id="PTHR12299">
    <property type="entry name" value="HYALURONIC ACID-BINDING PROTEIN 4"/>
    <property type="match status" value="1"/>
</dbReference>
<feature type="region of interest" description="Disordered" evidence="3">
    <location>
        <begin position="15"/>
        <end position="191"/>
    </location>
</feature>
<feature type="domain" description="Hyaluronan/mRNA-binding protein" evidence="4">
    <location>
        <begin position="125"/>
        <end position="220"/>
    </location>
</feature>
<dbReference type="GO" id="GO:0005634">
    <property type="term" value="C:nucleus"/>
    <property type="evidence" value="ECO:0007669"/>
    <property type="project" value="TreeGrafter"/>
</dbReference>
<dbReference type="GO" id="GO:0003723">
    <property type="term" value="F:RNA binding"/>
    <property type="evidence" value="ECO:0007669"/>
    <property type="project" value="InterPro"/>
</dbReference>
<dbReference type="OrthoDB" id="5426471at2759"/>
<keyword evidence="2" id="KW-0963">Cytoplasm</keyword>
<evidence type="ECO:0000256" key="3">
    <source>
        <dbReference type="SAM" id="MobiDB-lite"/>
    </source>
</evidence>
<feature type="compositionally biased region" description="Acidic residues" evidence="3">
    <location>
        <begin position="175"/>
        <end position="185"/>
    </location>
</feature>
<dbReference type="Proteomes" id="UP000285146">
    <property type="component" value="Unassembled WGS sequence"/>
</dbReference>
<feature type="compositionally biased region" description="Gly residues" evidence="3">
    <location>
        <begin position="293"/>
        <end position="303"/>
    </location>
</feature>
<keyword evidence="6" id="KW-1185">Reference proteome</keyword>
<name>A0A423XFL6_9PEZI</name>
<reference evidence="5 6" key="1">
    <citation type="submission" date="2015-09" db="EMBL/GenBank/DDBJ databases">
        <title>Host preference determinants of Valsa canker pathogens revealed by comparative genomics.</title>
        <authorList>
            <person name="Yin Z."/>
            <person name="Huang L."/>
        </authorList>
    </citation>
    <scope>NUCLEOTIDE SEQUENCE [LARGE SCALE GENOMIC DNA]</scope>
    <source>
        <strain evidence="5 6">SXYLt</strain>
    </source>
</reference>
<gene>
    <name evidence="5" type="ORF">VPNG_03400</name>
</gene>
<protein>
    <recommendedName>
        <fullName evidence="4">Hyaluronan/mRNA-binding protein domain-containing protein</fullName>
    </recommendedName>
</protein>
<evidence type="ECO:0000313" key="5">
    <source>
        <dbReference type="EMBL" id="ROW14989.1"/>
    </source>
</evidence>
<dbReference type="InParanoid" id="A0A423XFL6"/>
<evidence type="ECO:0000259" key="4">
    <source>
        <dbReference type="SMART" id="SM01233"/>
    </source>
</evidence>
<dbReference type="InterPro" id="IPR006861">
    <property type="entry name" value="HABP4_PAIRBP1-bd"/>
</dbReference>
<feature type="compositionally biased region" description="Basic residues" evidence="3">
    <location>
        <begin position="112"/>
        <end position="125"/>
    </location>
</feature>
<dbReference type="GO" id="GO:0005737">
    <property type="term" value="C:cytoplasm"/>
    <property type="evidence" value="ECO:0007669"/>
    <property type="project" value="UniProtKB-SubCell"/>
</dbReference>
<dbReference type="FunCoup" id="A0A423XFL6">
    <property type="interactions" value="278"/>
</dbReference>
<proteinExistence type="predicted"/>
<feature type="compositionally biased region" description="Polar residues" evidence="3">
    <location>
        <begin position="29"/>
        <end position="39"/>
    </location>
</feature>
<dbReference type="AlphaFoldDB" id="A0A423XFL6"/>
<accession>A0A423XFL6</accession>
<feature type="compositionally biased region" description="Basic and acidic residues" evidence="3">
    <location>
        <begin position="245"/>
        <end position="263"/>
    </location>
</feature>